<accession>A0A0E9VVT8</accession>
<dbReference type="EMBL" id="GBXM01026395">
    <property type="protein sequence ID" value="JAH82182.1"/>
    <property type="molecule type" value="Transcribed_RNA"/>
</dbReference>
<protein>
    <submittedName>
        <fullName evidence="1">Uncharacterized protein</fullName>
    </submittedName>
</protein>
<dbReference type="AlphaFoldDB" id="A0A0E9VVT8"/>
<reference evidence="1" key="1">
    <citation type="submission" date="2014-11" db="EMBL/GenBank/DDBJ databases">
        <authorList>
            <person name="Amaro Gonzalez C."/>
        </authorList>
    </citation>
    <scope>NUCLEOTIDE SEQUENCE</scope>
</reference>
<organism evidence="1">
    <name type="scientific">Anguilla anguilla</name>
    <name type="common">European freshwater eel</name>
    <name type="synonym">Muraena anguilla</name>
    <dbReference type="NCBI Taxonomy" id="7936"/>
    <lineage>
        <taxon>Eukaryota</taxon>
        <taxon>Metazoa</taxon>
        <taxon>Chordata</taxon>
        <taxon>Craniata</taxon>
        <taxon>Vertebrata</taxon>
        <taxon>Euteleostomi</taxon>
        <taxon>Actinopterygii</taxon>
        <taxon>Neopterygii</taxon>
        <taxon>Teleostei</taxon>
        <taxon>Anguilliformes</taxon>
        <taxon>Anguillidae</taxon>
        <taxon>Anguilla</taxon>
    </lineage>
</organism>
<evidence type="ECO:0000313" key="1">
    <source>
        <dbReference type="EMBL" id="JAH82182.1"/>
    </source>
</evidence>
<sequence length="21" mass="2471">MSAPDYPVQRDCCHFMVFPLN</sequence>
<reference evidence="1" key="2">
    <citation type="journal article" date="2015" name="Fish Shellfish Immunol.">
        <title>Early steps in the European eel (Anguilla anguilla)-Vibrio vulnificus interaction in the gills: Role of the RtxA13 toxin.</title>
        <authorList>
            <person name="Callol A."/>
            <person name="Pajuelo D."/>
            <person name="Ebbesson L."/>
            <person name="Teles M."/>
            <person name="MacKenzie S."/>
            <person name="Amaro C."/>
        </authorList>
    </citation>
    <scope>NUCLEOTIDE SEQUENCE</scope>
</reference>
<proteinExistence type="predicted"/>
<name>A0A0E9VVT8_ANGAN</name>